<feature type="signal peptide" evidence="3">
    <location>
        <begin position="1"/>
        <end position="22"/>
    </location>
</feature>
<feature type="transmembrane region" description="Helical" evidence="2">
    <location>
        <begin position="120"/>
        <end position="140"/>
    </location>
</feature>
<keyword evidence="2" id="KW-0472">Membrane</keyword>
<name>A0AAD6J169_DREDA</name>
<gene>
    <name evidence="4" type="ORF">Dda_2538</name>
</gene>
<organism evidence="4 5">
    <name type="scientific">Drechslerella dactyloides</name>
    <name type="common">Nematode-trapping fungus</name>
    <name type="synonym">Arthrobotrys dactyloides</name>
    <dbReference type="NCBI Taxonomy" id="74499"/>
    <lineage>
        <taxon>Eukaryota</taxon>
        <taxon>Fungi</taxon>
        <taxon>Dikarya</taxon>
        <taxon>Ascomycota</taxon>
        <taxon>Pezizomycotina</taxon>
        <taxon>Orbiliomycetes</taxon>
        <taxon>Orbiliales</taxon>
        <taxon>Orbiliaceae</taxon>
        <taxon>Drechslerella</taxon>
    </lineage>
</organism>
<evidence type="ECO:0000256" key="3">
    <source>
        <dbReference type="SAM" id="SignalP"/>
    </source>
</evidence>
<evidence type="ECO:0000313" key="4">
    <source>
        <dbReference type="EMBL" id="KAJ6261739.1"/>
    </source>
</evidence>
<protein>
    <submittedName>
        <fullName evidence="4">Uncharacterized protein</fullName>
    </submittedName>
</protein>
<dbReference type="EMBL" id="JAQGDS010000003">
    <property type="protein sequence ID" value="KAJ6261739.1"/>
    <property type="molecule type" value="Genomic_DNA"/>
</dbReference>
<sequence length="217" mass="23458">MVAISKYLALLTGLAAIIPAATIPSSHSRTALRLRAAPQEGRLPSPQPPSPASPADARAKRWHWGEYAGTRTISSGNNVHGKPTSRIRIVYPTQDLRTSGQLHGAKNPPRKQKGGTDLKVILIPSCVGGAILLLCFFAWCKMWRRGKVAARARNAQAAIAGQSSTAPTTVVAPPTYQQATTVRVPVQPASGFRPYSPRALQWFGQSWAPMEQVRHWG</sequence>
<evidence type="ECO:0000256" key="1">
    <source>
        <dbReference type="SAM" id="MobiDB-lite"/>
    </source>
</evidence>
<accession>A0AAD6J169</accession>
<evidence type="ECO:0000256" key="2">
    <source>
        <dbReference type="SAM" id="Phobius"/>
    </source>
</evidence>
<feature type="region of interest" description="Disordered" evidence="1">
    <location>
        <begin position="38"/>
        <end position="59"/>
    </location>
</feature>
<evidence type="ECO:0000313" key="5">
    <source>
        <dbReference type="Proteomes" id="UP001221413"/>
    </source>
</evidence>
<keyword evidence="2" id="KW-1133">Transmembrane helix</keyword>
<feature type="chain" id="PRO_5041936437" evidence="3">
    <location>
        <begin position="23"/>
        <end position="217"/>
    </location>
</feature>
<comment type="caution">
    <text evidence="4">The sequence shown here is derived from an EMBL/GenBank/DDBJ whole genome shotgun (WGS) entry which is preliminary data.</text>
</comment>
<proteinExistence type="predicted"/>
<reference evidence="4" key="1">
    <citation type="submission" date="2023-01" db="EMBL/GenBank/DDBJ databases">
        <title>The chitinases involved in constricting ring structure development in the nematode-trapping fungus Drechslerella dactyloides.</title>
        <authorList>
            <person name="Wang R."/>
            <person name="Zhang L."/>
            <person name="Tang P."/>
            <person name="Li S."/>
            <person name="Liang L."/>
        </authorList>
    </citation>
    <scope>NUCLEOTIDE SEQUENCE</scope>
    <source>
        <strain evidence="4">YMF1.00031</strain>
    </source>
</reference>
<keyword evidence="2" id="KW-0812">Transmembrane</keyword>
<keyword evidence="3" id="KW-0732">Signal</keyword>
<dbReference type="AlphaFoldDB" id="A0AAD6J169"/>
<dbReference type="Proteomes" id="UP001221413">
    <property type="component" value="Unassembled WGS sequence"/>
</dbReference>
<keyword evidence="5" id="KW-1185">Reference proteome</keyword>